<dbReference type="InterPro" id="IPR011990">
    <property type="entry name" value="TPR-like_helical_dom_sf"/>
</dbReference>
<dbReference type="InterPro" id="IPR053137">
    <property type="entry name" value="NLR-like"/>
</dbReference>
<dbReference type="EMBL" id="JASNWA010000010">
    <property type="protein sequence ID" value="KAK3167770.1"/>
    <property type="molecule type" value="Genomic_DNA"/>
</dbReference>
<gene>
    <name evidence="1" type="ORF">OEA41_004216</name>
</gene>
<dbReference type="PANTHER" id="PTHR46082:SF6">
    <property type="entry name" value="AAA+ ATPASE DOMAIN-CONTAINING PROTEIN-RELATED"/>
    <property type="match status" value="1"/>
</dbReference>
<comment type="caution">
    <text evidence="1">The sequence shown here is derived from an EMBL/GenBank/DDBJ whole genome shotgun (WGS) entry which is preliminary data.</text>
</comment>
<name>A0AAE0DFY7_9LECA</name>
<dbReference type="AlphaFoldDB" id="A0AAE0DFY7"/>
<evidence type="ECO:0008006" key="3">
    <source>
        <dbReference type="Google" id="ProtNLM"/>
    </source>
</evidence>
<dbReference type="SUPFAM" id="SSF48452">
    <property type="entry name" value="TPR-like"/>
    <property type="match status" value="1"/>
</dbReference>
<dbReference type="Gene3D" id="1.25.40.10">
    <property type="entry name" value="Tetratricopeptide repeat domain"/>
    <property type="match status" value="1"/>
</dbReference>
<evidence type="ECO:0000313" key="2">
    <source>
        <dbReference type="Proteomes" id="UP001276659"/>
    </source>
</evidence>
<organism evidence="1 2">
    <name type="scientific">Lepraria neglecta</name>
    <dbReference type="NCBI Taxonomy" id="209136"/>
    <lineage>
        <taxon>Eukaryota</taxon>
        <taxon>Fungi</taxon>
        <taxon>Dikarya</taxon>
        <taxon>Ascomycota</taxon>
        <taxon>Pezizomycotina</taxon>
        <taxon>Lecanoromycetes</taxon>
        <taxon>OSLEUM clade</taxon>
        <taxon>Lecanoromycetidae</taxon>
        <taxon>Lecanorales</taxon>
        <taxon>Lecanorineae</taxon>
        <taxon>Stereocaulaceae</taxon>
        <taxon>Lepraria</taxon>
    </lineage>
</organism>
<evidence type="ECO:0000313" key="1">
    <source>
        <dbReference type="EMBL" id="KAK3167770.1"/>
    </source>
</evidence>
<dbReference type="Pfam" id="PF13424">
    <property type="entry name" value="TPR_12"/>
    <property type="match status" value="1"/>
</dbReference>
<keyword evidence="2" id="KW-1185">Reference proteome</keyword>
<dbReference type="Proteomes" id="UP001276659">
    <property type="component" value="Unassembled WGS sequence"/>
</dbReference>
<reference evidence="1" key="1">
    <citation type="submission" date="2022-11" db="EMBL/GenBank/DDBJ databases">
        <title>Chromosomal genome sequence assembly and mating type (MAT) locus characterization of the leprose asexual lichenized fungus Lepraria neglecta (Nyl.) Erichsen.</title>
        <authorList>
            <person name="Allen J.L."/>
            <person name="Pfeffer B."/>
        </authorList>
    </citation>
    <scope>NUCLEOTIDE SEQUENCE</scope>
    <source>
        <strain evidence="1">Allen 5258</strain>
    </source>
</reference>
<proteinExistence type="predicted"/>
<accession>A0AAE0DFY7</accession>
<dbReference type="PANTHER" id="PTHR46082">
    <property type="entry name" value="ATP/GTP-BINDING PROTEIN-RELATED"/>
    <property type="match status" value="1"/>
</dbReference>
<sequence length="187" mass="21653">MDNQESYAMHKLVYIWGQDRLEIDRQRYLSSLALELIADATAQDQIDPGHQLRLVPYVMAGFNTFSLVHDWLDEFAMVRLTMIDRIEGFLFRIGRWSEAYKMRAFHFRNTEKILGKEHPSTLTSMNNLALVLSSQGNYEEAERIHRQALALREKVLGKEHPNTLTSMNNLAGVLSSQGNYKEAERIH</sequence>
<protein>
    <recommendedName>
        <fullName evidence="3">Kinesin light chain</fullName>
    </recommendedName>
</protein>